<dbReference type="InterPro" id="IPR032859">
    <property type="entry name" value="KH_dom-like"/>
</dbReference>
<dbReference type="InterPro" id="IPR027417">
    <property type="entry name" value="P-loop_NTPase"/>
</dbReference>
<dbReference type="InterPro" id="IPR006073">
    <property type="entry name" value="GTP-bd"/>
</dbReference>
<protein>
    <recommendedName>
        <fullName evidence="2">GTPase Der</fullName>
    </recommendedName>
    <alternativeName>
        <fullName evidence="7">GTP-binding protein EngA</fullName>
    </alternativeName>
</protein>
<evidence type="ECO:0000256" key="6">
    <source>
        <dbReference type="ARBA" id="ARBA00023134"/>
    </source>
</evidence>
<evidence type="ECO:0000313" key="10">
    <source>
        <dbReference type="EMBL" id="CAK9224117.1"/>
    </source>
</evidence>
<dbReference type="PROSITE" id="PS51712">
    <property type="entry name" value="G_ENGA"/>
    <property type="match status" value="1"/>
</dbReference>
<gene>
    <name evidence="10" type="ORF">CSSPTR1EN2_LOCUS17171</name>
</gene>
<evidence type="ECO:0000256" key="7">
    <source>
        <dbReference type="ARBA" id="ARBA00032345"/>
    </source>
</evidence>
<feature type="compositionally biased region" description="Acidic residues" evidence="8">
    <location>
        <begin position="111"/>
        <end position="145"/>
    </location>
</feature>
<dbReference type="HAMAP" id="MF_00195">
    <property type="entry name" value="GTPase_Der"/>
    <property type="match status" value="1"/>
</dbReference>
<dbReference type="PANTHER" id="PTHR43834:SF2">
    <property type="entry name" value="GTPASE DER"/>
    <property type="match status" value="1"/>
</dbReference>
<evidence type="ECO:0000256" key="2">
    <source>
        <dbReference type="ARBA" id="ARBA00020953"/>
    </source>
</evidence>
<dbReference type="PRINTS" id="PR00326">
    <property type="entry name" value="GTP1OBG"/>
</dbReference>
<keyword evidence="3" id="KW-0690">Ribosome biogenesis</keyword>
<dbReference type="Pfam" id="PF01926">
    <property type="entry name" value="MMR_HSR1"/>
    <property type="match status" value="2"/>
</dbReference>
<organism evidence="10 11">
    <name type="scientific">Sphagnum troendelagicum</name>
    <dbReference type="NCBI Taxonomy" id="128251"/>
    <lineage>
        <taxon>Eukaryota</taxon>
        <taxon>Viridiplantae</taxon>
        <taxon>Streptophyta</taxon>
        <taxon>Embryophyta</taxon>
        <taxon>Bryophyta</taxon>
        <taxon>Sphagnophytina</taxon>
        <taxon>Sphagnopsida</taxon>
        <taxon>Sphagnales</taxon>
        <taxon>Sphagnaceae</taxon>
        <taxon>Sphagnum</taxon>
    </lineage>
</organism>
<dbReference type="EMBL" id="OZ019896">
    <property type="protein sequence ID" value="CAK9224117.1"/>
    <property type="molecule type" value="Genomic_DNA"/>
</dbReference>
<keyword evidence="6" id="KW-0342">GTP-binding</keyword>
<dbReference type="InterPro" id="IPR015946">
    <property type="entry name" value="KH_dom-like_a/b"/>
</dbReference>
<dbReference type="SUPFAM" id="SSF52540">
    <property type="entry name" value="P-loop containing nucleoside triphosphate hydrolases"/>
    <property type="match status" value="2"/>
</dbReference>
<feature type="region of interest" description="Disordered" evidence="8">
    <location>
        <begin position="105"/>
        <end position="148"/>
    </location>
</feature>
<feature type="compositionally biased region" description="Basic residues" evidence="8">
    <location>
        <begin position="179"/>
        <end position="188"/>
    </location>
</feature>
<evidence type="ECO:0000259" key="9">
    <source>
        <dbReference type="PROSITE" id="PS51712"/>
    </source>
</evidence>
<keyword evidence="5" id="KW-0547">Nucleotide-binding</keyword>
<dbReference type="InterPro" id="IPR031166">
    <property type="entry name" value="G_ENGA"/>
</dbReference>
<dbReference type="CDD" id="cd01894">
    <property type="entry name" value="EngA1"/>
    <property type="match status" value="1"/>
</dbReference>
<feature type="region of interest" description="Disordered" evidence="8">
    <location>
        <begin position="165"/>
        <end position="190"/>
    </location>
</feature>
<feature type="domain" description="EngA-type G" evidence="9">
    <location>
        <begin position="408"/>
        <end position="588"/>
    </location>
</feature>
<dbReference type="Gene3D" id="3.40.50.300">
    <property type="entry name" value="P-loop containing nucleotide triphosphate hydrolases"/>
    <property type="match status" value="2"/>
</dbReference>
<dbReference type="InterPro" id="IPR005225">
    <property type="entry name" value="Small_GTP-bd"/>
</dbReference>
<evidence type="ECO:0000256" key="4">
    <source>
        <dbReference type="ARBA" id="ARBA00022737"/>
    </source>
</evidence>
<sequence>MADAVRSRLCCCSSSSSNHSNSSTSSLTNFPRYPFRCSAYNSSLPSCSRLCVQTYVTRSQSSDARAAPKLRSFCELRHRRSNGASDFSSSRRLGLNSELGFAPLAAASASAEEEAEDEEEDEEFDYEEVGEDEGEEEDTEDFPEEVYEREASGVVREYTLNLFEQMQEEDEGRETEKKEKKKKKKRRGGAWELEPQVPDHLLPKVAIVGRPNVGKSALFNRIAGGDVAIVNDEAGVTRDRLYTRAFWSTHEFMIVDTGGVLTIPGAGSDAVAITEGGGSEAVERAVKQASTAGLPAMIERQAAAAVDTADSIIFVVDGQAGLTAADTDIADWLRKKHSNKRITLAVNKCESPTRGLLQAAEFWSLGFTPIPVSAISGTGTGDLLDSVCAELKALEAEDFVDEDDEKPMAIAIIGKPNVGKSSILNALVGEERTIVSPVSGTTRDAIDTDFTAPNGQVYKLIDTAGIRRRSAVASAGSRTELLSVNRAFRAIRRSDVVALVIDAMDCVTEQDFRLGERIETEGKACVIVVNKWDTVPDKDAQSTVWYDRDVREKLRILDWAPIVYCSASSGQRIHKILEAAVQAGEQRCRRLPTATLNQVIRDAVTLKQPPTGRGGKKGRIYYCTQAAIRPPTFVYFVNDSRLFPEIYRRYMEKQLRQNVGYPGTPVRLLWRSKPKADRGKAIKGAAGSSSKEKRKPAEMAAGTLTEASR</sequence>
<dbReference type="Pfam" id="PF14714">
    <property type="entry name" value="KH_dom-like"/>
    <property type="match status" value="1"/>
</dbReference>
<reference evidence="10" key="1">
    <citation type="submission" date="2024-02" db="EMBL/GenBank/DDBJ databases">
        <authorList>
            <consortium name="ELIXIR-Norway"/>
            <consortium name="Elixir Norway"/>
        </authorList>
    </citation>
    <scope>NUCLEOTIDE SEQUENCE</scope>
</reference>
<dbReference type="Gene3D" id="3.30.300.20">
    <property type="match status" value="1"/>
</dbReference>
<evidence type="ECO:0000256" key="8">
    <source>
        <dbReference type="SAM" id="MobiDB-lite"/>
    </source>
</evidence>
<dbReference type="PANTHER" id="PTHR43834">
    <property type="entry name" value="GTPASE DER"/>
    <property type="match status" value="1"/>
</dbReference>
<name>A0ABP0UKY6_9BRYO</name>
<dbReference type="NCBIfam" id="TIGR00231">
    <property type="entry name" value="small_GTP"/>
    <property type="match status" value="1"/>
</dbReference>
<evidence type="ECO:0000313" key="11">
    <source>
        <dbReference type="Proteomes" id="UP001497512"/>
    </source>
</evidence>
<evidence type="ECO:0000256" key="5">
    <source>
        <dbReference type="ARBA" id="ARBA00022741"/>
    </source>
</evidence>
<proteinExistence type="inferred from homology"/>
<dbReference type="CDD" id="cd01895">
    <property type="entry name" value="EngA2"/>
    <property type="match status" value="1"/>
</dbReference>
<dbReference type="Proteomes" id="UP001497512">
    <property type="component" value="Chromosome 4"/>
</dbReference>
<evidence type="ECO:0000256" key="1">
    <source>
        <dbReference type="ARBA" id="ARBA00008279"/>
    </source>
</evidence>
<feature type="region of interest" description="Disordered" evidence="8">
    <location>
        <begin position="672"/>
        <end position="709"/>
    </location>
</feature>
<keyword evidence="4" id="KW-0677">Repeat</keyword>
<keyword evidence="11" id="KW-1185">Reference proteome</keyword>
<accession>A0ABP0UKY6</accession>
<evidence type="ECO:0000256" key="3">
    <source>
        <dbReference type="ARBA" id="ARBA00022517"/>
    </source>
</evidence>
<comment type="similarity">
    <text evidence="1">Belongs to the TRAFAC class TrmE-Era-EngA-EngB-Septin-like GTPase superfamily. EngA (Der) GTPase family.</text>
</comment>
<dbReference type="InterPro" id="IPR016484">
    <property type="entry name" value="GTPase_Der"/>
</dbReference>
<dbReference type="NCBIfam" id="TIGR03594">
    <property type="entry name" value="GTPase_EngA"/>
    <property type="match status" value="1"/>
</dbReference>